<keyword evidence="3" id="KW-1185">Reference proteome</keyword>
<feature type="compositionally biased region" description="Basic residues" evidence="1">
    <location>
        <begin position="54"/>
        <end position="65"/>
    </location>
</feature>
<feature type="compositionally biased region" description="Polar residues" evidence="1">
    <location>
        <begin position="42"/>
        <end position="52"/>
    </location>
</feature>
<reference evidence="2" key="2">
    <citation type="submission" date="2021-12" db="EMBL/GenBank/DDBJ databases">
        <title>Resequencing data analysis of finger millet.</title>
        <authorList>
            <person name="Hatakeyama M."/>
            <person name="Aluri S."/>
            <person name="Balachadran M.T."/>
            <person name="Sivarajan S.R."/>
            <person name="Poveda L."/>
            <person name="Shimizu-Inatsugi R."/>
            <person name="Schlapbach R."/>
            <person name="Sreeman S.M."/>
            <person name="Shimizu K.K."/>
        </authorList>
    </citation>
    <scope>NUCLEOTIDE SEQUENCE</scope>
</reference>
<evidence type="ECO:0000256" key="1">
    <source>
        <dbReference type="SAM" id="MobiDB-lite"/>
    </source>
</evidence>
<gene>
    <name evidence="2" type="primary">ga20381</name>
    <name evidence="2" type="ORF">PR202_ga20381</name>
</gene>
<organism evidence="2 3">
    <name type="scientific">Eleusine coracana subsp. coracana</name>
    <dbReference type="NCBI Taxonomy" id="191504"/>
    <lineage>
        <taxon>Eukaryota</taxon>
        <taxon>Viridiplantae</taxon>
        <taxon>Streptophyta</taxon>
        <taxon>Embryophyta</taxon>
        <taxon>Tracheophyta</taxon>
        <taxon>Spermatophyta</taxon>
        <taxon>Magnoliopsida</taxon>
        <taxon>Liliopsida</taxon>
        <taxon>Poales</taxon>
        <taxon>Poaceae</taxon>
        <taxon>PACMAD clade</taxon>
        <taxon>Chloridoideae</taxon>
        <taxon>Cynodonteae</taxon>
        <taxon>Eleusininae</taxon>
        <taxon>Eleusine</taxon>
    </lineage>
</organism>
<name>A0AAV5CYB3_ELECO</name>
<protein>
    <submittedName>
        <fullName evidence="2">Uncharacterized protein</fullName>
    </submittedName>
</protein>
<feature type="compositionally biased region" description="Polar residues" evidence="1">
    <location>
        <begin position="1"/>
        <end position="16"/>
    </location>
</feature>
<accession>A0AAV5CYB3</accession>
<comment type="caution">
    <text evidence="2">The sequence shown here is derived from an EMBL/GenBank/DDBJ whole genome shotgun (WGS) entry which is preliminary data.</text>
</comment>
<dbReference type="EMBL" id="BQKI01000009">
    <property type="protein sequence ID" value="GJN02985.1"/>
    <property type="molecule type" value="Genomic_DNA"/>
</dbReference>
<feature type="region of interest" description="Disordered" evidence="1">
    <location>
        <begin position="1"/>
        <end position="74"/>
    </location>
</feature>
<dbReference type="Proteomes" id="UP001054889">
    <property type="component" value="Unassembled WGS sequence"/>
</dbReference>
<evidence type="ECO:0000313" key="2">
    <source>
        <dbReference type="EMBL" id="GJN02985.1"/>
    </source>
</evidence>
<sequence length="74" mass="8283">MMVSSCQASRGMQSFKGQPLERGASNHFLGFLPRRTVPPSGPSRQQTPSSWRASCRRSRETKHLHRAPERSGCT</sequence>
<evidence type="ECO:0000313" key="3">
    <source>
        <dbReference type="Proteomes" id="UP001054889"/>
    </source>
</evidence>
<proteinExistence type="predicted"/>
<reference evidence="2" key="1">
    <citation type="journal article" date="2018" name="DNA Res.">
        <title>Multiple hybrid de novo genome assembly of finger millet, an orphan allotetraploid crop.</title>
        <authorList>
            <person name="Hatakeyama M."/>
            <person name="Aluri S."/>
            <person name="Balachadran M.T."/>
            <person name="Sivarajan S.R."/>
            <person name="Patrignani A."/>
            <person name="Gruter S."/>
            <person name="Poveda L."/>
            <person name="Shimizu-Inatsugi R."/>
            <person name="Baeten J."/>
            <person name="Francoijs K.J."/>
            <person name="Nataraja K.N."/>
            <person name="Reddy Y.A.N."/>
            <person name="Phadnis S."/>
            <person name="Ravikumar R.L."/>
            <person name="Schlapbach R."/>
            <person name="Sreeman S.M."/>
            <person name="Shimizu K.K."/>
        </authorList>
    </citation>
    <scope>NUCLEOTIDE SEQUENCE</scope>
</reference>
<dbReference type="AlphaFoldDB" id="A0AAV5CYB3"/>